<comment type="caution">
    <text evidence="3">The sequence shown here is derived from an EMBL/GenBank/DDBJ whole genome shotgun (WGS) entry which is preliminary data.</text>
</comment>
<sequence>MKQMRLRYAGACRMCDASLPAGTEAIYESETKTVRCLECVPEAKSPDLGPLGEHSSPTESGVAGSSARREYERRKAKDEERLRAKWGRLGGLAVALSDERQSTKAWDQGAIGEERLGARLDSLATDDIAVLHDRRIPGSMANIDHIAITPGGIWVIDAKRYKGRPELKIEGGILRPRVEKLIVGRRDCTNLVDGVLKQIGLLRDLLGDVPVAGALCFVDADWPLIGGAFSTRGVHVLWPKRLAKLLAEQTAGDVDVAATCESVASRFKSA</sequence>
<dbReference type="InterPro" id="IPR011528">
    <property type="entry name" value="NERD"/>
</dbReference>
<dbReference type="PROSITE" id="PS50965">
    <property type="entry name" value="NERD"/>
    <property type="match status" value="1"/>
</dbReference>
<evidence type="ECO:0000259" key="2">
    <source>
        <dbReference type="PROSITE" id="PS50965"/>
    </source>
</evidence>
<feature type="compositionally biased region" description="Basic and acidic residues" evidence="1">
    <location>
        <begin position="67"/>
        <end position="76"/>
    </location>
</feature>
<dbReference type="RefSeq" id="WP_376954324.1">
    <property type="nucleotide sequence ID" value="NZ_JBHMBH010000025.1"/>
</dbReference>
<organism evidence="3 4">
    <name type="scientific">Arthrobacter methylotrophus</name>
    <dbReference type="NCBI Taxonomy" id="121291"/>
    <lineage>
        <taxon>Bacteria</taxon>
        <taxon>Bacillati</taxon>
        <taxon>Actinomycetota</taxon>
        <taxon>Actinomycetes</taxon>
        <taxon>Micrococcales</taxon>
        <taxon>Micrococcaceae</taxon>
        <taxon>Arthrobacter</taxon>
    </lineage>
</organism>
<name>A0ABV5UQ85_9MICC</name>
<protein>
    <submittedName>
        <fullName evidence="3">Nuclease-related domain-containing protein</fullName>
    </submittedName>
</protein>
<feature type="domain" description="NERD" evidence="2">
    <location>
        <begin position="108"/>
        <end position="225"/>
    </location>
</feature>
<gene>
    <name evidence="3" type="ORF">ACFFPI_11255</name>
</gene>
<proteinExistence type="predicted"/>
<dbReference type="Proteomes" id="UP001589536">
    <property type="component" value="Unassembled WGS sequence"/>
</dbReference>
<dbReference type="EMBL" id="JBHMBH010000025">
    <property type="protein sequence ID" value="MFB9714698.1"/>
    <property type="molecule type" value="Genomic_DNA"/>
</dbReference>
<feature type="region of interest" description="Disordered" evidence="1">
    <location>
        <begin position="46"/>
        <end position="76"/>
    </location>
</feature>
<keyword evidence="4" id="KW-1185">Reference proteome</keyword>
<accession>A0ABV5UQ85</accession>
<reference evidence="3 4" key="1">
    <citation type="submission" date="2024-09" db="EMBL/GenBank/DDBJ databases">
        <authorList>
            <person name="Sun Q."/>
            <person name="Mori K."/>
        </authorList>
    </citation>
    <scope>NUCLEOTIDE SEQUENCE [LARGE SCALE GENOMIC DNA]</scope>
    <source>
        <strain evidence="3 4">JCM 13519</strain>
    </source>
</reference>
<evidence type="ECO:0000256" key="1">
    <source>
        <dbReference type="SAM" id="MobiDB-lite"/>
    </source>
</evidence>
<evidence type="ECO:0000313" key="3">
    <source>
        <dbReference type="EMBL" id="MFB9714698.1"/>
    </source>
</evidence>
<evidence type="ECO:0000313" key="4">
    <source>
        <dbReference type="Proteomes" id="UP001589536"/>
    </source>
</evidence>
<dbReference type="Pfam" id="PF08378">
    <property type="entry name" value="NERD"/>
    <property type="match status" value="1"/>
</dbReference>